<keyword evidence="5" id="KW-0812">Transmembrane</keyword>
<evidence type="ECO:0000256" key="3">
    <source>
        <dbReference type="ARBA" id="ARBA00022679"/>
    </source>
</evidence>
<evidence type="ECO:0000259" key="6">
    <source>
        <dbReference type="Pfam" id="PF04666"/>
    </source>
</evidence>
<dbReference type="Pfam" id="PF04666">
    <property type="entry name" value="MGAT4_cons"/>
    <property type="match status" value="1"/>
</dbReference>
<proteinExistence type="predicted"/>
<feature type="transmembrane region" description="Helical" evidence="5">
    <location>
        <begin position="68"/>
        <end position="87"/>
    </location>
</feature>
<dbReference type="WBParaSite" id="PgR015_g064_t06">
    <property type="protein sequence ID" value="PgR015_g064_t06"/>
    <property type="gene ID" value="PgR015_g064"/>
</dbReference>
<evidence type="ECO:0000313" key="8">
    <source>
        <dbReference type="Proteomes" id="UP000887569"/>
    </source>
</evidence>
<comment type="pathway">
    <text evidence="1">Protein modification; protein glycosylation.</text>
</comment>
<keyword evidence="8" id="KW-1185">Reference proteome</keyword>
<keyword evidence="2" id="KW-0328">Glycosyltransferase</keyword>
<keyword evidence="3" id="KW-0808">Transferase</keyword>
<evidence type="ECO:0000256" key="2">
    <source>
        <dbReference type="ARBA" id="ARBA00022676"/>
    </source>
</evidence>
<dbReference type="GO" id="GO:0008375">
    <property type="term" value="F:acetylglucosaminyltransferase activity"/>
    <property type="evidence" value="ECO:0007669"/>
    <property type="project" value="TreeGrafter"/>
</dbReference>
<evidence type="ECO:0000256" key="1">
    <source>
        <dbReference type="ARBA" id="ARBA00004922"/>
    </source>
</evidence>
<dbReference type="InterPro" id="IPR057279">
    <property type="entry name" value="MGAT4"/>
</dbReference>
<dbReference type="Pfam" id="PF23524">
    <property type="entry name" value="MGAT4A_C"/>
    <property type="match status" value="1"/>
</dbReference>
<dbReference type="PANTHER" id="PTHR12062:SF9">
    <property type="entry name" value="ALPHA-1,3-MANNOSYL-GLYCOPROTEIN 4-BETA-N-ACETYLGLUCOSAMINYLTRANSFERASE A, ISOFORM A"/>
    <property type="match status" value="1"/>
</dbReference>
<name>A0A915ATH2_PARUN</name>
<accession>A0A915ATH2</accession>
<feature type="domain" description="MGAT4 A/B/C C-terminal" evidence="7">
    <location>
        <begin position="433"/>
        <end position="554"/>
    </location>
</feature>
<sequence>RIRQSRTSRINVSRSESQSPSASINRLSDHVYLYAQTMLSLSSIRPRIKKVLRMRISPFRRLPPQNCLFILLLLIAFLCLLHSPSLLSGRTGVVMNTITTARTAESIGDYMDLRIASTRAQSLLNELQGSLQNDKVAMPLFENLLPYLRNNSKALQPSLIYPNSRVPSKRHLVIGVPTVPREKESYLLPTLQSLAFGLSFEQQRNAMIVIMIGSQDGANSSVVREQISLIEADFKEYLNSGLFQIMVPPREWYPPDLNATEPNLGDSPQRMYWRTKQNLDYLFLMLYCRELGDYYLQVEDDILAKPGYMAKIETFIREKAQKKWFVVEFASLGFIGKLFHAYDLPYLIYYIALLYRYKPVDWILDTVFIDRYCPLFEKPKNCSRMTKDYRLRGATLFQHIGIHSSLSGKVQKLKEKNFGESNTFNAHVDNPAATVTTNLKQYDEYGIQQLYDGHSLFWSWGAPKKGDYISIQFSEPTLVKGLLVRSGNAEHPGDKVDNNTVILCQNAESGTQFKEVTEFNERGVARLEFSSPELLASVRIEMRSDYSNWLLISELHIIQ</sequence>
<dbReference type="GO" id="GO:0005795">
    <property type="term" value="C:Golgi stack"/>
    <property type="evidence" value="ECO:0007669"/>
    <property type="project" value="TreeGrafter"/>
</dbReference>
<evidence type="ECO:0000259" key="7">
    <source>
        <dbReference type="Pfam" id="PF23524"/>
    </source>
</evidence>
<feature type="compositionally biased region" description="Polar residues" evidence="4">
    <location>
        <begin position="7"/>
        <end position="21"/>
    </location>
</feature>
<dbReference type="InterPro" id="IPR006759">
    <property type="entry name" value="Glyco_transf_54"/>
</dbReference>
<evidence type="ECO:0000313" key="9">
    <source>
        <dbReference type="WBParaSite" id="PgR015_g064_t06"/>
    </source>
</evidence>
<evidence type="ECO:0000256" key="5">
    <source>
        <dbReference type="SAM" id="Phobius"/>
    </source>
</evidence>
<dbReference type="GO" id="GO:0005783">
    <property type="term" value="C:endoplasmic reticulum"/>
    <property type="evidence" value="ECO:0007669"/>
    <property type="project" value="TreeGrafter"/>
</dbReference>
<dbReference type="InterPro" id="IPR056576">
    <property type="entry name" value="MGAT4_A/B/C_C"/>
</dbReference>
<keyword evidence="5" id="KW-1133">Transmembrane helix</keyword>
<protein>
    <submittedName>
        <fullName evidence="9">Alpha-1,3-mannosyl-glycoprotein 4-beta-N-acetylglucosaminyltransferase A</fullName>
    </submittedName>
</protein>
<reference evidence="9" key="1">
    <citation type="submission" date="2022-11" db="UniProtKB">
        <authorList>
            <consortium name="WormBaseParasite"/>
        </authorList>
    </citation>
    <scope>IDENTIFICATION</scope>
</reference>
<dbReference type="Proteomes" id="UP000887569">
    <property type="component" value="Unplaced"/>
</dbReference>
<dbReference type="AlphaFoldDB" id="A0A915ATH2"/>
<evidence type="ECO:0000256" key="4">
    <source>
        <dbReference type="SAM" id="MobiDB-lite"/>
    </source>
</evidence>
<dbReference type="GO" id="GO:0006487">
    <property type="term" value="P:protein N-linked glycosylation"/>
    <property type="evidence" value="ECO:0007669"/>
    <property type="project" value="TreeGrafter"/>
</dbReference>
<organism evidence="8 9">
    <name type="scientific">Parascaris univalens</name>
    <name type="common">Nematode worm</name>
    <dbReference type="NCBI Taxonomy" id="6257"/>
    <lineage>
        <taxon>Eukaryota</taxon>
        <taxon>Metazoa</taxon>
        <taxon>Ecdysozoa</taxon>
        <taxon>Nematoda</taxon>
        <taxon>Chromadorea</taxon>
        <taxon>Rhabditida</taxon>
        <taxon>Spirurina</taxon>
        <taxon>Ascaridomorpha</taxon>
        <taxon>Ascaridoidea</taxon>
        <taxon>Ascarididae</taxon>
        <taxon>Parascaris</taxon>
    </lineage>
</organism>
<feature type="region of interest" description="Disordered" evidence="4">
    <location>
        <begin position="1"/>
        <end position="21"/>
    </location>
</feature>
<keyword evidence="5" id="KW-0472">Membrane</keyword>
<dbReference type="GO" id="GO:0005793">
    <property type="term" value="C:endoplasmic reticulum-Golgi intermediate compartment"/>
    <property type="evidence" value="ECO:0007669"/>
    <property type="project" value="TreeGrafter"/>
</dbReference>
<feature type="domain" description="MGAT4 conserved region" evidence="6">
    <location>
        <begin position="144"/>
        <end position="418"/>
    </location>
</feature>
<dbReference type="PANTHER" id="PTHR12062">
    <property type="entry name" value="N-ACETYLGLUCOSAMINYLTRANSFERASE VI"/>
    <property type="match status" value="1"/>
</dbReference>